<dbReference type="GO" id="GO:0004812">
    <property type="term" value="F:aminoacyl-tRNA ligase activity"/>
    <property type="evidence" value="ECO:0007669"/>
    <property type="project" value="InterPro"/>
</dbReference>
<dbReference type="InParanoid" id="A0A2T0GZY4"/>
<feature type="domain" description="Threonyl/alanyl tRNA synthetase SAD" evidence="2">
    <location>
        <begin position="208"/>
        <end position="248"/>
    </location>
</feature>
<dbReference type="PANTHER" id="PTHR43462:SF2">
    <property type="entry name" value="THREONYL AND ALANYL TRNA SYNTHETASE SECOND ADDITIONAL DOMAIN-CONTAINING PROTEIN"/>
    <property type="match status" value="1"/>
</dbReference>
<dbReference type="EMBL" id="PVSR01000003">
    <property type="protein sequence ID" value="PRW64657.1"/>
    <property type="molecule type" value="Genomic_DNA"/>
</dbReference>
<dbReference type="InterPro" id="IPR009000">
    <property type="entry name" value="Transl_B-barrel_sf"/>
</dbReference>
<gene>
    <name evidence="3" type="ORF">CEP50_04745</name>
</gene>
<proteinExistence type="predicted"/>
<dbReference type="InterPro" id="IPR012947">
    <property type="entry name" value="tRNA_SAD"/>
</dbReference>
<evidence type="ECO:0000313" key="3">
    <source>
        <dbReference type="EMBL" id="PRW64657.1"/>
    </source>
</evidence>
<dbReference type="GO" id="GO:0005524">
    <property type="term" value="F:ATP binding"/>
    <property type="evidence" value="ECO:0007669"/>
    <property type="project" value="InterPro"/>
</dbReference>
<evidence type="ECO:0000313" key="4">
    <source>
        <dbReference type="Proteomes" id="UP000239352"/>
    </source>
</evidence>
<dbReference type="SMART" id="SM00863">
    <property type="entry name" value="tRNA_SAD"/>
    <property type="match status" value="1"/>
</dbReference>
<organism evidence="3 4">
    <name type="scientific">Actinopolyspora mortivallis</name>
    <dbReference type="NCBI Taxonomy" id="33906"/>
    <lineage>
        <taxon>Bacteria</taxon>
        <taxon>Bacillati</taxon>
        <taxon>Actinomycetota</taxon>
        <taxon>Actinomycetes</taxon>
        <taxon>Actinopolysporales</taxon>
        <taxon>Actinopolysporaceae</taxon>
        <taxon>Actinopolyspora</taxon>
    </lineage>
</organism>
<dbReference type="InterPro" id="IPR051335">
    <property type="entry name" value="Alanyl-tRNA_Editing_Enzymes"/>
</dbReference>
<keyword evidence="4" id="KW-1185">Reference proteome</keyword>
<dbReference type="AlphaFoldDB" id="A0A2T0GZY4"/>
<accession>A0A2T0GZY4</accession>
<comment type="cofactor">
    <cofactor evidence="1">
        <name>Zn(2+)</name>
        <dbReference type="ChEBI" id="CHEBI:29105"/>
    </cofactor>
</comment>
<evidence type="ECO:0000259" key="2">
    <source>
        <dbReference type="SMART" id="SM00863"/>
    </source>
</evidence>
<dbReference type="GO" id="GO:0043039">
    <property type="term" value="P:tRNA aminoacylation"/>
    <property type="evidence" value="ECO:0007669"/>
    <property type="project" value="InterPro"/>
</dbReference>
<dbReference type="InterPro" id="IPR018163">
    <property type="entry name" value="Thr/Ala-tRNA-synth_IIc_edit"/>
</dbReference>
<dbReference type="PANTHER" id="PTHR43462">
    <property type="entry name" value="ALANYL-TRNA EDITING PROTEIN"/>
    <property type="match status" value="1"/>
</dbReference>
<dbReference type="Proteomes" id="UP000239352">
    <property type="component" value="Unassembled WGS sequence"/>
</dbReference>
<reference evidence="3 4" key="1">
    <citation type="submission" date="2018-03" db="EMBL/GenBank/DDBJ databases">
        <title>Actinopolyspora mortivallis from Sahara, screening for active biomolecules.</title>
        <authorList>
            <person name="Selama O."/>
            <person name="Wellington E.M.H."/>
            <person name="Hacene H."/>
        </authorList>
    </citation>
    <scope>NUCLEOTIDE SEQUENCE [LARGE SCALE GENOMIC DNA]</scope>
    <source>
        <strain evidence="3 4">M5A</strain>
    </source>
</reference>
<dbReference type="SUPFAM" id="SSF55186">
    <property type="entry name" value="ThrRS/AlaRS common domain"/>
    <property type="match status" value="1"/>
</dbReference>
<evidence type="ECO:0000256" key="1">
    <source>
        <dbReference type="ARBA" id="ARBA00001947"/>
    </source>
</evidence>
<dbReference type="Gene3D" id="3.30.980.10">
    <property type="entry name" value="Threonyl-trna Synthetase, Chain A, domain 2"/>
    <property type="match status" value="1"/>
</dbReference>
<protein>
    <recommendedName>
        <fullName evidence="2">Threonyl/alanyl tRNA synthetase SAD domain-containing protein</fullName>
    </recommendedName>
</protein>
<sequence length="261" mass="28686">MPSNASRRHVGDVANGPDVTTTAYVTIVTMNESAVSHQRSVYLDDTYTTEVVTRVIARGVRDERRWLAVRDNIVHPQGGGQPSDVTSLNGIPSTVVRDPEGEPLVALAPDEPMEAWPEIGERVTVSVDRARRLENAALHTAGHLVDAAVRLRDYKHIVSNHFPGQARIEFEATEPLTDAEQFVAAVQSDVDTVVEKNLDVAAYWADGRRYVRIGDFSLDECAGTHVSNLREIRDLLVRSAKVKKGRLKVGYTASYSGGSDR</sequence>
<dbReference type="SUPFAM" id="SSF50447">
    <property type="entry name" value="Translation proteins"/>
    <property type="match status" value="1"/>
</dbReference>
<comment type="caution">
    <text evidence="3">The sequence shown here is derived from an EMBL/GenBank/DDBJ whole genome shotgun (WGS) entry which is preliminary data.</text>
</comment>
<dbReference type="Pfam" id="PF07973">
    <property type="entry name" value="tRNA_SAD"/>
    <property type="match status" value="1"/>
</dbReference>
<name>A0A2T0GZY4_ACTMO</name>